<name>A0A1G8VMW2_9BACI</name>
<evidence type="ECO:0008006" key="3">
    <source>
        <dbReference type="Google" id="ProtNLM"/>
    </source>
</evidence>
<evidence type="ECO:0000313" key="1">
    <source>
        <dbReference type="EMBL" id="SDJ66530.1"/>
    </source>
</evidence>
<dbReference type="RefSeq" id="WP_093210315.1">
    <property type="nucleotide sequence ID" value="NZ_FNFL01000001.1"/>
</dbReference>
<dbReference type="InterPro" id="IPR025013">
    <property type="entry name" value="DUF3907"/>
</dbReference>
<dbReference type="STRING" id="407036.SAMN05216243_0174"/>
<dbReference type="EMBL" id="FNFL01000001">
    <property type="protein sequence ID" value="SDJ66530.1"/>
    <property type="molecule type" value="Genomic_DNA"/>
</dbReference>
<evidence type="ECO:0000313" key="2">
    <source>
        <dbReference type="Proteomes" id="UP000198694"/>
    </source>
</evidence>
<dbReference type="OrthoDB" id="2691359at2"/>
<proteinExistence type="predicted"/>
<organism evidence="1 2">
    <name type="scientific">Sediminibacillus albus</name>
    <dbReference type="NCBI Taxonomy" id="407036"/>
    <lineage>
        <taxon>Bacteria</taxon>
        <taxon>Bacillati</taxon>
        <taxon>Bacillota</taxon>
        <taxon>Bacilli</taxon>
        <taxon>Bacillales</taxon>
        <taxon>Bacillaceae</taxon>
        <taxon>Sediminibacillus</taxon>
    </lineage>
</organism>
<dbReference type="Pfam" id="PF13047">
    <property type="entry name" value="DUF3907"/>
    <property type="match status" value="1"/>
</dbReference>
<keyword evidence="2" id="KW-1185">Reference proteome</keyword>
<accession>A0A1G8VMW2</accession>
<gene>
    <name evidence="1" type="ORF">SAMN05216243_0174</name>
</gene>
<sequence>MSKDFLYAHVKEVNIFLVNSLEEMSGYLNNRKLEDLLQEEGSGDAEYYKELLKALRRLEVFCDEAHDAVNALLRENPLRETAAEKTLHGIYRQCILGFYAPKNDVWYEDSRAAYTGRRKINYHKTPPLSFARLLDSLDGAFEEIREELGYYDTKNQANMS</sequence>
<reference evidence="1 2" key="1">
    <citation type="submission" date="2016-10" db="EMBL/GenBank/DDBJ databases">
        <authorList>
            <person name="de Groot N.N."/>
        </authorList>
    </citation>
    <scope>NUCLEOTIDE SEQUENCE [LARGE SCALE GENOMIC DNA]</scope>
    <source>
        <strain evidence="1 2">CGMCC 1.6502</strain>
    </source>
</reference>
<dbReference type="Proteomes" id="UP000198694">
    <property type="component" value="Unassembled WGS sequence"/>
</dbReference>
<protein>
    <recommendedName>
        <fullName evidence="3">DUF3907 domain-containing protein</fullName>
    </recommendedName>
</protein>
<dbReference type="AlphaFoldDB" id="A0A1G8VMW2"/>